<dbReference type="Gramene" id="OE9A052783T1">
    <property type="protein sequence ID" value="OE9A052783C1"/>
    <property type="gene ID" value="OE9A052783"/>
</dbReference>
<accession>A0A8S0VP20</accession>
<dbReference type="Proteomes" id="UP000594638">
    <property type="component" value="Unassembled WGS sequence"/>
</dbReference>
<keyword evidence="2" id="KW-1185">Reference proteome</keyword>
<protein>
    <submittedName>
        <fullName evidence="1">Uncharacterized protein</fullName>
    </submittedName>
</protein>
<proteinExistence type="predicted"/>
<dbReference type="EMBL" id="CACTIH010010465">
    <property type="protein sequence ID" value="CAA3033339.1"/>
    <property type="molecule type" value="Genomic_DNA"/>
</dbReference>
<gene>
    <name evidence="1" type="ORF">OLEA9_A052783</name>
</gene>
<reference evidence="1 2" key="1">
    <citation type="submission" date="2019-12" db="EMBL/GenBank/DDBJ databases">
        <authorList>
            <person name="Alioto T."/>
            <person name="Alioto T."/>
            <person name="Gomez Garrido J."/>
        </authorList>
    </citation>
    <scope>NUCLEOTIDE SEQUENCE [LARGE SCALE GENOMIC DNA]</scope>
</reference>
<organism evidence="1 2">
    <name type="scientific">Olea europaea subsp. europaea</name>
    <dbReference type="NCBI Taxonomy" id="158383"/>
    <lineage>
        <taxon>Eukaryota</taxon>
        <taxon>Viridiplantae</taxon>
        <taxon>Streptophyta</taxon>
        <taxon>Embryophyta</taxon>
        <taxon>Tracheophyta</taxon>
        <taxon>Spermatophyta</taxon>
        <taxon>Magnoliopsida</taxon>
        <taxon>eudicotyledons</taxon>
        <taxon>Gunneridae</taxon>
        <taxon>Pentapetalae</taxon>
        <taxon>asterids</taxon>
        <taxon>lamiids</taxon>
        <taxon>Lamiales</taxon>
        <taxon>Oleaceae</taxon>
        <taxon>Oleeae</taxon>
        <taxon>Olea</taxon>
    </lineage>
</organism>
<evidence type="ECO:0000313" key="2">
    <source>
        <dbReference type="Proteomes" id="UP000594638"/>
    </source>
</evidence>
<sequence>SQDGVQCRRCVETNQTIETLAQVLGSCPFNRQLGVNRHNTARSLIAKELKDFEVYEEINGLANDGSVRRIDIMAIDRSKKKGFIIDPTIRVEVNKDQPME</sequence>
<feature type="non-terminal residue" evidence="1">
    <location>
        <position position="100"/>
    </location>
</feature>
<dbReference type="AlphaFoldDB" id="A0A8S0VP20"/>
<comment type="caution">
    <text evidence="1">The sequence shown here is derived from an EMBL/GenBank/DDBJ whole genome shotgun (WGS) entry which is preliminary data.</text>
</comment>
<name>A0A8S0VP20_OLEEU</name>
<evidence type="ECO:0000313" key="1">
    <source>
        <dbReference type="EMBL" id="CAA3033339.1"/>
    </source>
</evidence>
<feature type="non-terminal residue" evidence="1">
    <location>
        <position position="1"/>
    </location>
</feature>
<dbReference type="OrthoDB" id="5962029at2759"/>